<dbReference type="SUPFAM" id="SSF53067">
    <property type="entry name" value="Actin-like ATPase domain"/>
    <property type="match status" value="2"/>
</dbReference>
<evidence type="ECO:0000313" key="4">
    <source>
        <dbReference type="Proteomes" id="UP000199681"/>
    </source>
</evidence>
<dbReference type="PANTHER" id="PTHR30005:SF0">
    <property type="entry name" value="RETROGRADE REGULATION PROTEIN 2"/>
    <property type="match status" value="1"/>
</dbReference>
<evidence type="ECO:0000259" key="2">
    <source>
        <dbReference type="Pfam" id="PF02541"/>
    </source>
</evidence>
<dbReference type="CDD" id="cd24056">
    <property type="entry name" value="ASKHA_NBD_MtPPX1-like"/>
    <property type="match status" value="1"/>
</dbReference>
<dbReference type="Proteomes" id="UP000199681">
    <property type="component" value="Unassembled WGS sequence"/>
</dbReference>
<dbReference type="InterPro" id="IPR043129">
    <property type="entry name" value="ATPase_NBD"/>
</dbReference>
<protein>
    <submittedName>
        <fullName evidence="3">Exopolyphosphatase / guanosine-5'-triphosphate,3'-diphosphate pyrophosphatase</fullName>
    </submittedName>
</protein>
<name>A0ABY1EEY2_9MICO</name>
<proteinExistence type="inferred from homology"/>
<comment type="caution">
    <text evidence="3">The sequence shown here is derived from an EMBL/GenBank/DDBJ whole genome shotgun (WGS) entry which is preliminary data.</text>
</comment>
<dbReference type="Gene3D" id="3.30.420.150">
    <property type="entry name" value="Exopolyphosphatase. Domain 2"/>
    <property type="match status" value="1"/>
</dbReference>
<evidence type="ECO:0000313" key="3">
    <source>
        <dbReference type="EMBL" id="SFH62349.1"/>
    </source>
</evidence>
<evidence type="ECO:0000256" key="1">
    <source>
        <dbReference type="ARBA" id="ARBA00007125"/>
    </source>
</evidence>
<comment type="similarity">
    <text evidence="1">Belongs to the GppA/Ppx family.</text>
</comment>
<sequence>MRERLGLAALRRSRATLTRRRQYRTNVRLGVLDVGSNTVHLLVVDAHEGAPPVPMASDKSVLRLMRYITPEGAINDEGVAAVLSAVQHAADVAQQHNIDELLPFATSALRDATNGPELLDRVERETGVALQVLSGEDEARLTFLAVRRWYGWSAGNILLFDIGGGSLEIAAGGAEFPEVALSLPLGAGRSTIGFLHHDPPLPEEVSALRRHAASVLRDAVGAFARLPAPHHIVGSSKAIRSLARLAGTTSDGVGAADRLRLGRAELDDWVPRLARIPAEARPALPGITADRTFQIVAGGIVLGAAMAAFGAAELEVSPWALREGVILRYLDRLR</sequence>
<keyword evidence="4" id="KW-1185">Reference proteome</keyword>
<gene>
    <name evidence="3" type="ORF">SAMN05216274_109167</name>
</gene>
<feature type="domain" description="Ppx/GppA phosphatase N-terminal" evidence="2">
    <location>
        <begin position="43"/>
        <end position="332"/>
    </location>
</feature>
<dbReference type="Gene3D" id="3.30.420.40">
    <property type="match status" value="1"/>
</dbReference>
<dbReference type="EMBL" id="FOPW01000009">
    <property type="protein sequence ID" value="SFH62349.1"/>
    <property type="molecule type" value="Genomic_DNA"/>
</dbReference>
<dbReference type="Pfam" id="PF02541">
    <property type="entry name" value="Ppx-GppA"/>
    <property type="match status" value="1"/>
</dbReference>
<dbReference type="PANTHER" id="PTHR30005">
    <property type="entry name" value="EXOPOLYPHOSPHATASE"/>
    <property type="match status" value="1"/>
</dbReference>
<dbReference type="InterPro" id="IPR003695">
    <property type="entry name" value="Ppx_GppA_N"/>
</dbReference>
<dbReference type="InterPro" id="IPR050273">
    <property type="entry name" value="GppA/Ppx_hydrolase"/>
</dbReference>
<reference evidence="3 4" key="1">
    <citation type="submission" date="2016-10" db="EMBL/GenBank/DDBJ databases">
        <authorList>
            <person name="Varghese N."/>
            <person name="Submissions S."/>
        </authorList>
    </citation>
    <scope>NUCLEOTIDE SEQUENCE [LARGE SCALE GENOMIC DNA]</scope>
    <source>
        <strain evidence="3 4">GMCC 1.11211</strain>
    </source>
</reference>
<organism evidence="3 4">
    <name type="scientific">Cryobacterium levicorallinum</name>
    <dbReference type="NCBI Taxonomy" id="995038"/>
    <lineage>
        <taxon>Bacteria</taxon>
        <taxon>Bacillati</taxon>
        <taxon>Actinomycetota</taxon>
        <taxon>Actinomycetes</taxon>
        <taxon>Micrococcales</taxon>
        <taxon>Microbacteriaceae</taxon>
        <taxon>Cryobacterium</taxon>
    </lineage>
</organism>
<accession>A0ABY1EEY2</accession>